<dbReference type="Proteomes" id="UP000051213">
    <property type="component" value="Unassembled WGS sequence"/>
</dbReference>
<dbReference type="SUPFAM" id="SSF82693">
    <property type="entry name" value="Multidrug efflux transporter AcrB pore domain, PN1, PN2, PC1 and PC2 subdomains"/>
    <property type="match status" value="2"/>
</dbReference>
<proteinExistence type="predicted"/>
<dbReference type="InterPro" id="IPR027463">
    <property type="entry name" value="AcrB_DN_DC_subdom"/>
</dbReference>
<dbReference type="PANTHER" id="PTHR32063">
    <property type="match status" value="1"/>
</dbReference>
<keyword evidence="1" id="KW-0472">Membrane</keyword>
<sequence>MNFLRLIVNHTRATLSIMLLILVAGAMSRISMPVEMNPNVTLPVVMVMVRHDGISPEDGARLLIGPIEKELKTLDGIDEIKATARESVVIITAEFEVGEDIKKTVAEVREAVNRAKAEFPLDTKEPIVNELSPSPEPTIIVTFSGEKVTERELYSAAKYYQRQLEMLPDVLTADISGHRDEVVDVVIDPSRLEQYGLKINEIIQGVRVNNLLIPAGEMDSAQGRFGINVPALIETAADIRALPIRNNSEGVVTLGDVADVRRTFKDPDGYSLLNGKKTIALDVRKRLSANLIRTVEATRETVAQSRDLFSAEMEIGYTFDSSEMTSQMVSELQGNIITAMCLVLILVVATLGVKSGLLVGFGIPFCLLGALIIINSLGYSFNFMVMFGLLLSLGMLIDGAIVVVEFASTKAAAGLSTREAYISAVQRMAIPVIASTGTTLAAFLPLLFWPGVSGDFMSYLPITVFAVLGWSLMYALIFAPTLGIALARRRGKEKKLPEDHQSEESAKTLFQPLLDAYLKALTRIIKSPIKFILASLLVIVGIFFAYGKLGAGQEFFGQIESQYGTLEVRAQGNLSIDEQREITLKVHEIVSKIEGVNSLYAYSTSGSILYGTDVSRDKISSFLVELFPREQRETGSHVVFAEIRDRVSGLPGIYVTGKEMETGPPTGKDIQIQVSSTDRQALYKTVTQIRQWINTNVEGIRNLQDTLPLAGIQWEVEVDRARAAMLGVNVADVGNMVQMVTGGIIIGEFRPDDADGEIEIRLRYPEQDRQLATIDNLRVNTPSGPVSISSFSQRVAKPRIDAIQRYDMLETVLILGNSEDGYLADNQTKEIGAWIDRQNFDSSVKVRFRGANEEQASAAAFLSTAFSLAMSVMLIMLVMQFNSFYQAGLILFSVVLSTAGVLLGLIISQATFSTILTGVGIVALAGIVVNNNIVLIDTYNYLRRNNSVLTSSEAVLAAAKSRFRPVMLTTVTTIVGLLPLANGISIDIVNRTYTVGGMVASWWQPLASAIVNGLAFSTILTLLLTPAMLLLPGIFSKRFGFRVAEHQFEDEAP</sequence>
<dbReference type="InterPro" id="IPR001036">
    <property type="entry name" value="Acrflvin-R"/>
</dbReference>
<gene>
    <name evidence="2" type="ORF">ABS24_01880</name>
</gene>
<keyword evidence="1" id="KW-1133">Transmembrane helix</keyword>
<dbReference type="Gene3D" id="3.30.2090.10">
    <property type="entry name" value="Multidrug efflux transporter AcrB TolC docking domain, DN and DC subdomains"/>
    <property type="match status" value="2"/>
</dbReference>
<dbReference type="Gene3D" id="3.30.70.1430">
    <property type="entry name" value="Multidrug efflux transporter AcrB pore domain"/>
    <property type="match status" value="2"/>
</dbReference>
<dbReference type="GO" id="GO:0005886">
    <property type="term" value="C:plasma membrane"/>
    <property type="evidence" value="ECO:0007669"/>
    <property type="project" value="TreeGrafter"/>
</dbReference>
<feature type="transmembrane region" description="Helical" evidence="1">
    <location>
        <begin position="856"/>
        <end position="877"/>
    </location>
</feature>
<dbReference type="Gene3D" id="1.20.1640.10">
    <property type="entry name" value="Multidrug efflux transporter AcrB transmembrane domain"/>
    <property type="match status" value="2"/>
</dbReference>
<evidence type="ECO:0000256" key="1">
    <source>
        <dbReference type="SAM" id="Phobius"/>
    </source>
</evidence>
<dbReference type="Gene3D" id="3.30.70.1440">
    <property type="entry name" value="Multidrug efflux transporter AcrB pore domain"/>
    <property type="match status" value="1"/>
</dbReference>
<accession>A0A0R2UB43</accession>
<feature type="transmembrane region" description="Helical" evidence="1">
    <location>
        <begin position="358"/>
        <end position="377"/>
    </location>
</feature>
<evidence type="ECO:0000313" key="3">
    <source>
        <dbReference type="Proteomes" id="UP000051213"/>
    </source>
</evidence>
<dbReference type="Gene3D" id="3.30.70.1320">
    <property type="entry name" value="Multidrug efflux transporter AcrB pore domain like"/>
    <property type="match status" value="1"/>
</dbReference>
<feature type="transmembrane region" description="Helical" evidence="1">
    <location>
        <begin position="462"/>
        <end position="487"/>
    </location>
</feature>
<dbReference type="PANTHER" id="PTHR32063:SF0">
    <property type="entry name" value="SWARMING MOTILITY PROTEIN SWRC"/>
    <property type="match status" value="1"/>
</dbReference>
<feature type="transmembrane region" description="Helical" evidence="1">
    <location>
        <begin position="966"/>
        <end position="986"/>
    </location>
</feature>
<organism evidence="2 3">
    <name type="scientific">SAR92 bacterium BACL26 MAG-121220-bin70</name>
    <dbReference type="NCBI Taxonomy" id="1655626"/>
    <lineage>
        <taxon>Bacteria</taxon>
        <taxon>Pseudomonadati</taxon>
        <taxon>Pseudomonadota</taxon>
        <taxon>Gammaproteobacteria</taxon>
        <taxon>Cellvibrionales</taxon>
        <taxon>Porticoccaceae</taxon>
        <taxon>SAR92 clade</taxon>
    </lineage>
</organism>
<dbReference type="PRINTS" id="PR00702">
    <property type="entry name" value="ACRIFLAVINRP"/>
</dbReference>
<dbReference type="EMBL" id="LICA01000043">
    <property type="protein sequence ID" value="KRO96697.1"/>
    <property type="molecule type" value="Genomic_DNA"/>
</dbReference>
<feature type="transmembrane region" description="Helical" evidence="1">
    <location>
        <begin position="332"/>
        <end position="351"/>
    </location>
</feature>
<feature type="transmembrane region" description="Helical" evidence="1">
    <location>
        <begin position="383"/>
        <end position="407"/>
    </location>
</feature>
<feature type="transmembrane region" description="Helical" evidence="1">
    <location>
        <begin position="889"/>
        <end position="908"/>
    </location>
</feature>
<dbReference type="SUPFAM" id="SSF82866">
    <property type="entry name" value="Multidrug efflux transporter AcrB transmembrane domain"/>
    <property type="match status" value="2"/>
</dbReference>
<feature type="transmembrane region" description="Helical" evidence="1">
    <location>
        <begin position="529"/>
        <end position="547"/>
    </location>
</feature>
<comment type="caution">
    <text evidence="2">The sequence shown here is derived from an EMBL/GenBank/DDBJ whole genome shotgun (WGS) entry which is preliminary data.</text>
</comment>
<reference evidence="2 3" key="1">
    <citation type="submission" date="2015-10" db="EMBL/GenBank/DDBJ databases">
        <title>Metagenome-Assembled Genomes uncover a global brackish microbiome.</title>
        <authorList>
            <person name="Hugerth L.W."/>
            <person name="Larsson J."/>
            <person name="Alneberg J."/>
            <person name="Lindh M.V."/>
            <person name="Legrand C."/>
            <person name="Pinhassi J."/>
            <person name="Andersson A.F."/>
        </authorList>
    </citation>
    <scope>NUCLEOTIDE SEQUENCE [LARGE SCALE GENOMIC DNA]</scope>
    <source>
        <strain evidence="2">BACL26 MAG-121220-bin70</strain>
    </source>
</reference>
<dbReference type="AlphaFoldDB" id="A0A0R2UB43"/>
<keyword evidence="1" id="KW-0812">Transmembrane</keyword>
<feature type="transmembrane region" description="Helical" evidence="1">
    <location>
        <begin position="428"/>
        <end position="450"/>
    </location>
</feature>
<dbReference type="SUPFAM" id="SSF82714">
    <property type="entry name" value="Multidrug efflux transporter AcrB TolC docking domain, DN and DC subdomains"/>
    <property type="match status" value="2"/>
</dbReference>
<protein>
    <submittedName>
        <fullName evidence="2">Acriflavin resistance protein</fullName>
    </submittedName>
</protein>
<name>A0A0R2UB43_9GAMM</name>
<dbReference type="Pfam" id="PF00873">
    <property type="entry name" value="ACR_tran"/>
    <property type="match status" value="1"/>
</dbReference>
<feature type="transmembrane region" description="Helical" evidence="1">
    <location>
        <begin position="914"/>
        <end position="936"/>
    </location>
</feature>
<feature type="transmembrane region" description="Helical" evidence="1">
    <location>
        <begin position="1006"/>
        <end position="1031"/>
    </location>
</feature>
<evidence type="ECO:0000313" key="2">
    <source>
        <dbReference type="EMBL" id="KRO96697.1"/>
    </source>
</evidence>
<dbReference type="GO" id="GO:0042910">
    <property type="term" value="F:xenobiotic transmembrane transporter activity"/>
    <property type="evidence" value="ECO:0007669"/>
    <property type="project" value="TreeGrafter"/>
</dbReference>